<gene>
    <name evidence="3" type="ORF">ACH407_23890</name>
</gene>
<comment type="similarity">
    <text evidence="1">Belongs to the AHA1 family.</text>
</comment>
<reference evidence="3 4" key="1">
    <citation type="submission" date="2024-10" db="EMBL/GenBank/DDBJ databases">
        <title>The Natural Products Discovery Center: Release of the First 8490 Sequenced Strains for Exploring Actinobacteria Biosynthetic Diversity.</title>
        <authorList>
            <person name="Kalkreuter E."/>
            <person name="Kautsar S.A."/>
            <person name="Yang D."/>
            <person name="Bader C.D."/>
            <person name="Teijaro C.N."/>
            <person name="Fluegel L."/>
            <person name="Davis C.M."/>
            <person name="Simpson J.R."/>
            <person name="Lauterbach L."/>
            <person name="Steele A.D."/>
            <person name="Gui C."/>
            <person name="Meng S."/>
            <person name="Li G."/>
            <person name="Viehrig K."/>
            <person name="Ye F."/>
            <person name="Su P."/>
            <person name="Kiefer A.F."/>
            <person name="Nichols A."/>
            <person name="Cepeda A.J."/>
            <person name="Yan W."/>
            <person name="Fan B."/>
            <person name="Jiang Y."/>
            <person name="Adhikari A."/>
            <person name="Zheng C.-J."/>
            <person name="Schuster L."/>
            <person name="Cowan T.M."/>
            <person name="Smanski M.J."/>
            <person name="Chevrette M.G."/>
            <person name="De Carvalho L.P.S."/>
            <person name="Shen B."/>
        </authorList>
    </citation>
    <scope>NUCLEOTIDE SEQUENCE [LARGE SCALE GENOMIC DNA]</scope>
    <source>
        <strain evidence="3 4">NPDC020602</strain>
    </source>
</reference>
<evidence type="ECO:0000256" key="1">
    <source>
        <dbReference type="ARBA" id="ARBA00006817"/>
    </source>
</evidence>
<evidence type="ECO:0000259" key="2">
    <source>
        <dbReference type="Pfam" id="PF08327"/>
    </source>
</evidence>
<dbReference type="SUPFAM" id="SSF55961">
    <property type="entry name" value="Bet v1-like"/>
    <property type="match status" value="1"/>
</dbReference>
<accession>A0ABW7UAJ4</accession>
<evidence type="ECO:0000313" key="3">
    <source>
        <dbReference type="EMBL" id="MFI1716603.1"/>
    </source>
</evidence>
<dbReference type="Pfam" id="PF08327">
    <property type="entry name" value="AHSA1"/>
    <property type="match status" value="1"/>
</dbReference>
<name>A0ABW7UAJ4_9ACTN</name>
<feature type="domain" description="Activator of Hsp90 ATPase homologue 1/2-like C-terminal" evidence="2">
    <location>
        <begin position="12"/>
        <end position="150"/>
    </location>
</feature>
<evidence type="ECO:0000313" key="4">
    <source>
        <dbReference type="Proteomes" id="UP001611339"/>
    </source>
</evidence>
<dbReference type="RefSeq" id="WP_398710960.1">
    <property type="nucleotide sequence ID" value="NZ_JBIRUI010000011.1"/>
</dbReference>
<comment type="caution">
    <text evidence="3">The sequence shown here is derived from an EMBL/GenBank/DDBJ whole genome shotgun (WGS) entry which is preliminary data.</text>
</comment>
<dbReference type="CDD" id="cd08895">
    <property type="entry name" value="SRPBCC_CalC_Aha1-like_2"/>
    <property type="match status" value="1"/>
</dbReference>
<dbReference type="Gene3D" id="3.30.530.20">
    <property type="match status" value="1"/>
</dbReference>
<dbReference type="InterPro" id="IPR023393">
    <property type="entry name" value="START-like_dom_sf"/>
</dbReference>
<dbReference type="EMBL" id="JBIRUI010000011">
    <property type="protein sequence ID" value="MFI1716603.1"/>
    <property type="molecule type" value="Genomic_DNA"/>
</dbReference>
<sequence length="163" mass="17614">MYTTRVSRHIAAPASVVYRSLLDPEAVARWRVPYGMTCEVHAFEAREGGAFRVSLRYGSPDGAGKSGSRTDTYHGTFLELVPYEKVVESIEFETPDPSLRGTMILTTTLTEIEGGTELRLVHEGVPDAVPPAENETGTRMALARLAALVEGRPDPGGEVGPRG</sequence>
<protein>
    <submittedName>
        <fullName evidence="3">SRPBCC family protein</fullName>
    </submittedName>
</protein>
<proteinExistence type="inferred from homology"/>
<organism evidence="3 4">
    <name type="scientific">Streptomyces litmocidini</name>
    <dbReference type="NCBI Taxonomy" id="67318"/>
    <lineage>
        <taxon>Bacteria</taxon>
        <taxon>Bacillati</taxon>
        <taxon>Actinomycetota</taxon>
        <taxon>Actinomycetes</taxon>
        <taxon>Kitasatosporales</taxon>
        <taxon>Streptomycetaceae</taxon>
        <taxon>Streptomyces</taxon>
    </lineage>
</organism>
<dbReference type="Proteomes" id="UP001611339">
    <property type="component" value="Unassembled WGS sequence"/>
</dbReference>
<keyword evidence="4" id="KW-1185">Reference proteome</keyword>
<dbReference type="InterPro" id="IPR013538">
    <property type="entry name" value="ASHA1/2-like_C"/>
</dbReference>